<reference evidence="1 4" key="1">
    <citation type="submission" date="2015-01" db="EMBL/GenBank/DDBJ databases">
        <title>Genome Sequence of Pseudomonas antarctica CMS 35.</title>
        <authorList>
            <person name="Voget S."/>
            <person name="Chow J."/>
            <person name="Daniel R."/>
            <person name="Streit W."/>
        </authorList>
    </citation>
    <scope>NUCLEOTIDE SEQUENCE [LARGE SCALE GENOMIC DNA]</scope>
    <source>
        <strain evidence="1 4">CMS 35</strain>
    </source>
</reference>
<protein>
    <recommendedName>
        <fullName evidence="5">Primosomal replication protein PriB/PriC domain protein</fullName>
    </recommendedName>
</protein>
<gene>
    <name evidence="1" type="ORF">PSAN_45990</name>
    <name evidence="2" type="ORF">SAMN04490179_4256</name>
</gene>
<keyword evidence="4" id="KW-1185">Reference proteome</keyword>
<reference evidence="2 3" key="2">
    <citation type="submission" date="2016-10" db="EMBL/GenBank/DDBJ databases">
        <authorList>
            <person name="de Groot N.N."/>
        </authorList>
    </citation>
    <scope>NUCLEOTIDE SEQUENCE [LARGE SCALE GENOMIC DNA]</scope>
    <source>
        <strain evidence="2 3">BS2772</strain>
    </source>
</reference>
<name>A0A1H0BE98_9PSED</name>
<organism evidence="2 3">
    <name type="scientific">Pseudomonas antarctica</name>
    <dbReference type="NCBI Taxonomy" id="219572"/>
    <lineage>
        <taxon>Bacteria</taxon>
        <taxon>Pseudomonadati</taxon>
        <taxon>Pseudomonadota</taxon>
        <taxon>Gammaproteobacteria</taxon>
        <taxon>Pseudomonadales</taxon>
        <taxon>Pseudomonadaceae</taxon>
        <taxon>Pseudomonas</taxon>
    </lineage>
</organism>
<evidence type="ECO:0000313" key="2">
    <source>
        <dbReference type="EMBL" id="SDN43959.1"/>
    </source>
</evidence>
<accession>A0A1H0BE98</accession>
<sequence length="70" mass="7876">MAINAQEMLDKYMEAEAAILLGKTTIFNGRTHTMAELPQIQAGRREWERRVSAQRAAHQGSPGYALADFR</sequence>
<dbReference type="RefSeq" id="WP_083358851.1">
    <property type="nucleotide sequence ID" value="NZ_JXDI01000003.1"/>
</dbReference>
<dbReference type="Proteomes" id="UP000748067">
    <property type="component" value="Unassembled WGS sequence"/>
</dbReference>
<dbReference type="OrthoDB" id="6053012at2"/>
<evidence type="ECO:0000313" key="3">
    <source>
        <dbReference type="Proteomes" id="UP000182470"/>
    </source>
</evidence>
<evidence type="ECO:0008006" key="5">
    <source>
        <dbReference type="Google" id="ProtNLM"/>
    </source>
</evidence>
<dbReference type="EMBL" id="JXDI01000003">
    <property type="protein sequence ID" value="KAF2406424.1"/>
    <property type="molecule type" value="Genomic_DNA"/>
</dbReference>
<evidence type="ECO:0000313" key="1">
    <source>
        <dbReference type="EMBL" id="KAF2406424.1"/>
    </source>
</evidence>
<dbReference type="EMBL" id="LT629704">
    <property type="protein sequence ID" value="SDN43959.1"/>
    <property type="molecule type" value="Genomic_DNA"/>
</dbReference>
<evidence type="ECO:0000313" key="4">
    <source>
        <dbReference type="Proteomes" id="UP000748067"/>
    </source>
</evidence>
<proteinExistence type="predicted"/>
<dbReference type="Proteomes" id="UP000182470">
    <property type="component" value="Chromosome I"/>
</dbReference>
<dbReference type="AlphaFoldDB" id="A0A1H0BE98"/>